<dbReference type="Proteomes" id="UP001196870">
    <property type="component" value="Unassembled WGS sequence"/>
</dbReference>
<organism evidence="2 3">
    <name type="scientific">Plastoroseomonas hellenica</name>
    <dbReference type="NCBI Taxonomy" id="2687306"/>
    <lineage>
        <taxon>Bacteria</taxon>
        <taxon>Pseudomonadati</taxon>
        <taxon>Pseudomonadota</taxon>
        <taxon>Alphaproteobacteria</taxon>
        <taxon>Acetobacterales</taxon>
        <taxon>Acetobacteraceae</taxon>
        <taxon>Plastoroseomonas</taxon>
    </lineage>
</organism>
<accession>A0ABS5EU74</accession>
<dbReference type="EMBL" id="JAAGBB010000005">
    <property type="protein sequence ID" value="MBR0663846.1"/>
    <property type="molecule type" value="Genomic_DNA"/>
</dbReference>
<gene>
    <name evidence="2" type="ORF">GXW71_05685</name>
</gene>
<evidence type="ECO:0000259" key="1">
    <source>
        <dbReference type="Pfam" id="PF18686"/>
    </source>
</evidence>
<evidence type="ECO:0000313" key="3">
    <source>
        <dbReference type="Proteomes" id="UP001196870"/>
    </source>
</evidence>
<sequence>MPNGSRWDRGGNLSLDRYRGLDFRRSYHRIHDFLREEPLVRAGLERLHQATAGMDRLRFQGYLAKEEQRFGFAKKPGVIPQDQSLLKASRFWTHLFNGEPLIDLGAGDKGGHGVLTHRVQWVLVGQWNERNDASRQLEAPIPVLYRNLAAGGARVLSADGQDKLAAGDKIDTGKGSFFDSVWDDVFDSQAENATSPEQVFGYTERHYSGLHDRMLWQDASAASPSAASPPSDSSD</sequence>
<protein>
    <recommendedName>
        <fullName evidence="1">DUF5636 domain-containing protein</fullName>
    </recommendedName>
</protein>
<evidence type="ECO:0000313" key="2">
    <source>
        <dbReference type="EMBL" id="MBR0663846.1"/>
    </source>
</evidence>
<dbReference type="InterPro" id="IPR040708">
    <property type="entry name" value="DUF5636"/>
</dbReference>
<comment type="caution">
    <text evidence="2">The sequence shown here is derived from an EMBL/GenBank/DDBJ whole genome shotgun (WGS) entry which is preliminary data.</text>
</comment>
<reference evidence="3" key="1">
    <citation type="journal article" date="2021" name="Syst. Appl. Microbiol.">
        <title>Roseomonas hellenica sp. nov., isolated from roots of wild-growing Alkanna tinctoria.</title>
        <authorList>
            <person name="Rat A."/>
            <person name="Naranjo H.D."/>
            <person name="Lebbe L."/>
            <person name="Cnockaert M."/>
            <person name="Krigas N."/>
            <person name="Grigoriadou K."/>
            <person name="Maloupa E."/>
            <person name="Willems A."/>
        </authorList>
    </citation>
    <scope>NUCLEOTIDE SEQUENCE [LARGE SCALE GENOMIC DNA]</scope>
    <source>
        <strain evidence="3">LMG 31523</strain>
    </source>
</reference>
<name>A0ABS5EU74_9PROT</name>
<feature type="domain" description="DUF5636" evidence="1">
    <location>
        <begin position="59"/>
        <end position="200"/>
    </location>
</feature>
<keyword evidence="3" id="KW-1185">Reference proteome</keyword>
<dbReference type="Pfam" id="PF18686">
    <property type="entry name" value="DUF5636"/>
    <property type="match status" value="1"/>
</dbReference>
<proteinExistence type="predicted"/>
<dbReference type="RefSeq" id="WP_211851437.1">
    <property type="nucleotide sequence ID" value="NZ_JAAGBB010000005.1"/>
</dbReference>